<organism evidence="1 2">
    <name type="scientific">Streptococcus parauberis</name>
    <dbReference type="NCBI Taxonomy" id="1348"/>
    <lineage>
        <taxon>Bacteria</taxon>
        <taxon>Bacillati</taxon>
        <taxon>Bacillota</taxon>
        <taxon>Bacilli</taxon>
        <taxon>Lactobacillales</taxon>
        <taxon>Streptococcaceae</taxon>
        <taxon>Streptococcus</taxon>
    </lineage>
</organism>
<dbReference type="RefSeq" id="WP_231070355.1">
    <property type="nucleotide sequence ID" value="NZ_JAYEZF010000007.1"/>
</dbReference>
<dbReference type="AlphaFoldDB" id="A0A854W771"/>
<proteinExistence type="predicted"/>
<keyword evidence="1" id="KW-0808">Transferase</keyword>
<evidence type="ECO:0000313" key="2">
    <source>
        <dbReference type="Proteomes" id="UP000217465"/>
    </source>
</evidence>
<sequence>MILIDSDGQNIKIAKKEFPEIIQTSRQNFILKDKGTLFNNETSLMLTLAGYTGDDCQKTIYYNHLSLPDFWEVTLEQNNRGKVTYWGQKRAIINFRNPVEDRMVHSIDWLDDKGQLAYVETYNDYGKLYTREYYKNNNSLITIYYNKSGQEYAQTVPKSSGIMIINHPQVSGYYANRLTLLTDYLKQNGISDKLVLLDSNLIEDANQAIDCINLNDCRTLRDLVGTNNQLEMIYDFSDSSQRLVDSYIKVVKPRTESSLVKTIFILSASDELEMIEELIEGLQEYHFMIGARTMVSQKFLNLGRNKNVTISAQMSKLDVERALQKCEFYLDINHFFEVDYILSRAILYDIPVLSFRDIAHQKAYFYPETIFDKNQIVNFIDYIKRLSTSPDLKNEITLYQKNQLDFCYLSLQDVINQLGGNCGHL</sequence>
<reference evidence="1 2" key="1">
    <citation type="submission" date="2016-06" db="EMBL/GenBank/DDBJ databases">
        <authorList>
            <person name="Haines A.N."/>
            <person name="Council K.R."/>
        </authorList>
    </citation>
    <scope>NUCLEOTIDE SEQUENCE [LARGE SCALE GENOMIC DNA]</scope>
    <source>
        <strain evidence="1 2">SP158-29</strain>
    </source>
</reference>
<dbReference type="EMBL" id="NSGR01000008">
    <property type="protein sequence ID" value="PCH12210.1"/>
    <property type="molecule type" value="Genomic_DNA"/>
</dbReference>
<comment type="caution">
    <text evidence="1">The sequence shown here is derived from an EMBL/GenBank/DDBJ whole genome shotgun (WGS) entry which is preliminary data.</text>
</comment>
<dbReference type="GO" id="GO:0016740">
    <property type="term" value="F:transferase activity"/>
    <property type="evidence" value="ECO:0007669"/>
    <property type="project" value="UniProtKB-KW"/>
</dbReference>
<protein>
    <submittedName>
        <fullName evidence="1">Glycosyltransferase-stabilizing protein Gtf2</fullName>
    </submittedName>
</protein>
<evidence type="ECO:0000313" key="1">
    <source>
        <dbReference type="EMBL" id="PCH12210.1"/>
    </source>
</evidence>
<name>A0A854W771_9STRE</name>
<dbReference type="Proteomes" id="UP000217465">
    <property type="component" value="Unassembled WGS sequence"/>
</dbReference>
<gene>
    <name evidence="1" type="primary">gtf2_2</name>
    <name evidence="1" type="ORF">A9Y57_00925</name>
</gene>
<accession>A0A854W771</accession>